<dbReference type="EMBL" id="JACEIK010001083">
    <property type="protein sequence ID" value="MCD7465801.1"/>
    <property type="molecule type" value="Genomic_DNA"/>
</dbReference>
<evidence type="ECO:0000313" key="1">
    <source>
        <dbReference type="EMBL" id="MCD7465801.1"/>
    </source>
</evidence>
<proteinExistence type="predicted"/>
<sequence length="59" mass="6782">VKSTERPPLVNRQPGLAKRRLKAGLGARLQATAQNPRFTCVSWVETSEMPMWNRKRNFT</sequence>
<comment type="caution">
    <text evidence="1">The sequence shown here is derived from an EMBL/GenBank/DDBJ whole genome shotgun (WGS) entry which is preliminary data.</text>
</comment>
<name>A0ABS8T3Z3_DATST</name>
<keyword evidence="2" id="KW-1185">Reference proteome</keyword>
<protein>
    <submittedName>
        <fullName evidence="1">Uncharacterized protein</fullName>
    </submittedName>
</protein>
<organism evidence="1 2">
    <name type="scientific">Datura stramonium</name>
    <name type="common">Jimsonweed</name>
    <name type="synonym">Common thornapple</name>
    <dbReference type="NCBI Taxonomy" id="4076"/>
    <lineage>
        <taxon>Eukaryota</taxon>
        <taxon>Viridiplantae</taxon>
        <taxon>Streptophyta</taxon>
        <taxon>Embryophyta</taxon>
        <taxon>Tracheophyta</taxon>
        <taxon>Spermatophyta</taxon>
        <taxon>Magnoliopsida</taxon>
        <taxon>eudicotyledons</taxon>
        <taxon>Gunneridae</taxon>
        <taxon>Pentapetalae</taxon>
        <taxon>asterids</taxon>
        <taxon>lamiids</taxon>
        <taxon>Solanales</taxon>
        <taxon>Solanaceae</taxon>
        <taxon>Solanoideae</taxon>
        <taxon>Datureae</taxon>
        <taxon>Datura</taxon>
    </lineage>
</organism>
<accession>A0ABS8T3Z3</accession>
<feature type="non-terminal residue" evidence="1">
    <location>
        <position position="1"/>
    </location>
</feature>
<reference evidence="1 2" key="1">
    <citation type="journal article" date="2021" name="BMC Genomics">
        <title>Datura genome reveals duplications of psychoactive alkaloid biosynthetic genes and high mutation rate following tissue culture.</title>
        <authorList>
            <person name="Rajewski A."/>
            <person name="Carter-House D."/>
            <person name="Stajich J."/>
            <person name="Litt A."/>
        </authorList>
    </citation>
    <scope>NUCLEOTIDE SEQUENCE [LARGE SCALE GENOMIC DNA]</scope>
    <source>
        <strain evidence="1">AR-01</strain>
    </source>
</reference>
<gene>
    <name evidence="1" type="ORF">HAX54_001969</name>
</gene>
<dbReference type="Proteomes" id="UP000823775">
    <property type="component" value="Unassembled WGS sequence"/>
</dbReference>
<evidence type="ECO:0000313" key="2">
    <source>
        <dbReference type="Proteomes" id="UP000823775"/>
    </source>
</evidence>